<dbReference type="PROSITE" id="PS50820">
    <property type="entry name" value="LCCL"/>
    <property type="match status" value="1"/>
</dbReference>
<evidence type="ECO:0000256" key="14">
    <source>
        <dbReference type="SAM" id="SignalP"/>
    </source>
</evidence>
<keyword evidence="7" id="KW-0130">Cell adhesion</keyword>
<dbReference type="Pfam" id="PF00754">
    <property type="entry name" value="F5_F8_type_C"/>
    <property type="match status" value="1"/>
</dbReference>
<accession>A0ABP0F2E4</accession>
<dbReference type="PROSITE" id="PS01285">
    <property type="entry name" value="FA58C_1"/>
    <property type="match status" value="1"/>
</dbReference>
<evidence type="ECO:0000259" key="15">
    <source>
        <dbReference type="PROSITE" id="PS01180"/>
    </source>
</evidence>
<keyword evidence="14" id="KW-0732">Signal</keyword>
<keyword evidence="8 13" id="KW-1133">Transmembrane helix</keyword>
<evidence type="ECO:0000256" key="5">
    <source>
        <dbReference type="ARBA" id="ARBA00022553"/>
    </source>
</evidence>
<evidence type="ECO:0000313" key="18">
    <source>
        <dbReference type="EMBL" id="CAK8672452.1"/>
    </source>
</evidence>
<keyword evidence="19" id="KW-1185">Reference proteome</keyword>
<feature type="region of interest" description="Disordered" evidence="12">
    <location>
        <begin position="890"/>
        <end position="934"/>
    </location>
</feature>
<proteinExistence type="predicted"/>
<reference evidence="18 19" key="1">
    <citation type="submission" date="2024-02" db="EMBL/GenBank/DDBJ databases">
        <authorList>
            <person name="Daric V."/>
            <person name="Darras S."/>
        </authorList>
    </citation>
    <scope>NUCLEOTIDE SEQUENCE [LARGE SCALE GENOMIC DNA]</scope>
</reference>
<dbReference type="PROSITE" id="PS01180">
    <property type="entry name" value="CUB"/>
    <property type="match status" value="1"/>
</dbReference>
<dbReference type="Gene3D" id="2.60.120.290">
    <property type="entry name" value="Spermadhesin, CUB domain"/>
    <property type="match status" value="1"/>
</dbReference>
<feature type="domain" description="CUB" evidence="15">
    <location>
        <begin position="32"/>
        <end position="160"/>
    </location>
</feature>
<dbReference type="InterPro" id="IPR008979">
    <property type="entry name" value="Galactose-bd-like_sf"/>
</dbReference>
<keyword evidence="6 13" id="KW-0812">Transmembrane</keyword>
<comment type="caution">
    <text evidence="18">The sequence shown here is derived from an EMBL/GenBank/DDBJ whole genome shotgun (WGS) entry which is preliminary data.</text>
</comment>
<dbReference type="CDD" id="cd00057">
    <property type="entry name" value="FA58C"/>
    <property type="match status" value="1"/>
</dbReference>
<feature type="transmembrane region" description="Helical" evidence="13">
    <location>
        <begin position="536"/>
        <end position="560"/>
    </location>
</feature>
<dbReference type="Gene3D" id="2.60.120.260">
    <property type="entry name" value="Galactose-binding domain-like"/>
    <property type="match status" value="1"/>
</dbReference>
<evidence type="ECO:0000259" key="16">
    <source>
        <dbReference type="PROSITE" id="PS50022"/>
    </source>
</evidence>
<keyword evidence="10" id="KW-1015">Disulfide bond</keyword>
<evidence type="ECO:0000256" key="8">
    <source>
        <dbReference type="ARBA" id="ARBA00022989"/>
    </source>
</evidence>
<evidence type="ECO:0000256" key="12">
    <source>
        <dbReference type="SAM" id="MobiDB-lite"/>
    </source>
</evidence>
<dbReference type="PANTHER" id="PTHR46806:SF5">
    <property type="entry name" value="F5_8 TYPE C DOMAIN-CONTAINING PROTEIN"/>
    <property type="match status" value="1"/>
</dbReference>
<dbReference type="InterPro" id="IPR004043">
    <property type="entry name" value="LCCL"/>
</dbReference>
<dbReference type="SUPFAM" id="SSF69848">
    <property type="entry name" value="LCCL domain"/>
    <property type="match status" value="1"/>
</dbReference>
<feature type="signal peptide" evidence="14">
    <location>
        <begin position="1"/>
        <end position="27"/>
    </location>
</feature>
<evidence type="ECO:0000256" key="10">
    <source>
        <dbReference type="ARBA" id="ARBA00023157"/>
    </source>
</evidence>
<name>A0ABP0F2E4_CLALP</name>
<dbReference type="Gene3D" id="2.170.130.20">
    <property type="entry name" value="LCCL-like domain"/>
    <property type="match status" value="1"/>
</dbReference>
<dbReference type="SMART" id="SM00042">
    <property type="entry name" value="CUB"/>
    <property type="match status" value="1"/>
</dbReference>
<evidence type="ECO:0000256" key="2">
    <source>
        <dbReference type="ARBA" id="ARBA00004479"/>
    </source>
</evidence>
<dbReference type="SUPFAM" id="SSF49854">
    <property type="entry name" value="Spermadhesin, CUB domain"/>
    <property type="match status" value="1"/>
</dbReference>
<dbReference type="Proteomes" id="UP001642483">
    <property type="component" value="Unassembled WGS sequence"/>
</dbReference>
<comment type="subcellular location">
    <subcellularLocation>
        <location evidence="1">Endomembrane system</location>
        <topology evidence="1">Peripheral membrane protein</topology>
    </subcellularLocation>
    <subcellularLocation>
        <location evidence="2">Membrane</location>
        <topology evidence="2">Single-pass type I membrane protein</topology>
    </subcellularLocation>
    <subcellularLocation>
        <location evidence="3">Secreted</location>
    </subcellularLocation>
</comment>
<dbReference type="InterPro" id="IPR035914">
    <property type="entry name" value="Sperma_CUB_dom_sf"/>
</dbReference>
<dbReference type="Pfam" id="PF00431">
    <property type="entry name" value="CUB"/>
    <property type="match status" value="1"/>
</dbReference>
<dbReference type="InterPro" id="IPR036609">
    <property type="entry name" value="LCCL_sf"/>
</dbReference>
<dbReference type="InterPro" id="IPR000421">
    <property type="entry name" value="FA58C"/>
</dbReference>
<evidence type="ECO:0000256" key="6">
    <source>
        <dbReference type="ARBA" id="ARBA00022692"/>
    </source>
</evidence>
<comment type="caution">
    <text evidence="11">Lacks conserved residue(s) required for the propagation of feature annotation.</text>
</comment>
<evidence type="ECO:0000256" key="1">
    <source>
        <dbReference type="ARBA" id="ARBA00004184"/>
    </source>
</evidence>
<feature type="region of interest" description="Disordered" evidence="12">
    <location>
        <begin position="723"/>
        <end position="874"/>
    </location>
</feature>
<feature type="domain" description="LCCL" evidence="17">
    <location>
        <begin position="166"/>
        <end position="258"/>
    </location>
</feature>
<feature type="compositionally biased region" description="Polar residues" evidence="12">
    <location>
        <begin position="469"/>
        <end position="479"/>
    </location>
</feature>
<evidence type="ECO:0000256" key="13">
    <source>
        <dbReference type="SAM" id="Phobius"/>
    </source>
</evidence>
<feature type="region of interest" description="Disordered" evidence="12">
    <location>
        <begin position="434"/>
        <end position="456"/>
    </location>
</feature>
<sequence length="1006" mass="110240">MHEKLPNSKLWVILLLLLVSNVCKSRAAVSECNVKIRATTGTFTSPNYPDPPETPKKSRSLTAFPDNGGYVTCKWEIVVPRGKGIQLKFGDFDMRAPLDDCDRGEVEIFTGTGKTKSSLDKYCPGNSPATVTLSNNSGTVVFRRPSTFTGRGFLVSFIAVASGETIDDFVTCSETGQLHVDVESFSVLCPSGCATVRQNKNDGLWGNLAYRDDSRLCQSAVHAGVISDNFGGRVRVKRQPGLVLYMNNLSNNVTSQSGAISDYMITFPDREICDEKIEFKEKQLTASSFWNTTSRNKRRQEFLPRKAMFTSPEEAWSPDDPTIEQWLQVDLSSYMNITGIETKGASEPYYYTRSFKIKYSVDNITWVWYKENGRRSAKIFKGNENFFSTVRNNFVKPTIIANHIRVYPTTVTKPQYDRYALKLALIGCKLKEGTKHPAPEGHTPTPTTTTTTDTTITTTSVIKSTTSPQINDETSTTPKTIEAPNENLDILEGENANGDQERNATTGVGLVVEPPNGAKPEDGGKLEPGDLNERSIIIIAIVAALAVTSILLAALVLILVRKRKKEPKAETMVPKHPNSRTNALYTSGIDMRYLGHNNNEENRMNASIDKVGSKKSQQGIEFKNDYYKENYPNSHSSSMESSATNSRGGVTLMYDQPCHPLMNGELITRQGSTVPLRTSYTANSDGAGPSMLHSSVQGMRDADADSFASDDDDHEYQVIPDPVDDPFIAKAPSKASGSSIGGHSKGSDTMPWQQGAVWGTAGDAWSKDPNSPIERGHITSFGSQGRSHPIQRSRPGTFPHPVHFSTNEDTTGGDPFAAPQTAPPNSTFTGPRFSQRKHNGGQSPPNPAITKATYSPPQRYSTTSSNDSSSHSPFDMTLAQRHELSAPYYSSVPEGQENSFSNGTVPHPLPSKARKPSYKFPNSNPVEPPLFSTMPGNGHVPNYDVTNDGRPNGLSHRPSRTDSLNHAKLHSGYDLLYKKNIISDGGKSSVPMATDTYNQLHINTPV</sequence>
<dbReference type="PROSITE" id="PS50022">
    <property type="entry name" value="FA58C_3"/>
    <property type="match status" value="1"/>
</dbReference>
<feature type="compositionally biased region" description="Low complexity" evidence="12">
    <location>
        <begin position="861"/>
        <end position="872"/>
    </location>
</feature>
<evidence type="ECO:0008006" key="20">
    <source>
        <dbReference type="Google" id="ProtNLM"/>
    </source>
</evidence>
<dbReference type="SMART" id="SM00231">
    <property type="entry name" value="FA58C"/>
    <property type="match status" value="1"/>
</dbReference>
<feature type="compositionally biased region" description="Low complexity" evidence="12">
    <location>
        <begin position="443"/>
        <end position="456"/>
    </location>
</feature>
<evidence type="ECO:0000313" key="19">
    <source>
        <dbReference type="Proteomes" id="UP001642483"/>
    </source>
</evidence>
<dbReference type="SUPFAM" id="SSF49785">
    <property type="entry name" value="Galactose-binding domain-like"/>
    <property type="match status" value="1"/>
</dbReference>
<evidence type="ECO:0000256" key="4">
    <source>
        <dbReference type="ARBA" id="ARBA00022525"/>
    </source>
</evidence>
<dbReference type="CDD" id="cd00041">
    <property type="entry name" value="CUB"/>
    <property type="match status" value="1"/>
</dbReference>
<feature type="domain" description="F5/8 type C" evidence="16">
    <location>
        <begin position="265"/>
        <end position="428"/>
    </location>
</feature>
<feature type="chain" id="PRO_5046255592" description="Discoidin, CUB and LCCL domain-containing protein 1" evidence="14">
    <location>
        <begin position="28"/>
        <end position="1006"/>
    </location>
</feature>
<protein>
    <recommendedName>
        <fullName evidence="20">Discoidin, CUB and LCCL domain-containing protein 1</fullName>
    </recommendedName>
</protein>
<dbReference type="Pfam" id="PF03815">
    <property type="entry name" value="LCCL"/>
    <property type="match status" value="1"/>
</dbReference>
<dbReference type="InterPro" id="IPR000859">
    <property type="entry name" value="CUB_dom"/>
</dbReference>
<dbReference type="SMART" id="SM00603">
    <property type="entry name" value="LCCL"/>
    <property type="match status" value="1"/>
</dbReference>
<keyword evidence="4" id="KW-0964">Secreted</keyword>
<keyword evidence="5" id="KW-0597">Phosphoprotein</keyword>
<dbReference type="InterPro" id="IPR050633">
    <property type="entry name" value="Neuropilin_MCO_CoagFactor"/>
</dbReference>
<organism evidence="18 19">
    <name type="scientific">Clavelina lepadiformis</name>
    <name type="common">Light-bulb sea squirt</name>
    <name type="synonym">Ascidia lepadiformis</name>
    <dbReference type="NCBI Taxonomy" id="159417"/>
    <lineage>
        <taxon>Eukaryota</taxon>
        <taxon>Metazoa</taxon>
        <taxon>Chordata</taxon>
        <taxon>Tunicata</taxon>
        <taxon>Ascidiacea</taxon>
        <taxon>Aplousobranchia</taxon>
        <taxon>Clavelinidae</taxon>
        <taxon>Clavelina</taxon>
    </lineage>
</organism>
<evidence type="ECO:0000256" key="7">
    <source>
        <dbReference type="ARBA" id="ARBA00022889"/>
    </source>
</evidence>
<dbReference type="EMBL" id="CAWYQH010000001">
    <property type="protein sequence ID" value="CAK8672452.1"/>
    <property type="molecule type" value="Genomic_DNA"/>
</dbReference>
<evidence type="ECO:0000259" key="17">
    <source>
        <dbReference type="PROSITE" id="PS50820"/>
    </source>
</evidence>
<dbReference type="PANTHER" id="PTHR46806">
    <property type="entry name" value="F5/8 TYPE C DOMAIN-CONTAINING PROTEIN"/>
    <property type="match status" value="1"/>
</dbReference>
<evidence type="ECO:0000256" key="9">
    <source>
        <dbReference type="ARBA" id="ARBA00023136"/>
    </source>
</evidence>
<gene>
    <name evidence="18" type="ORF">CVLEPA_LOCUS1403</name>
</gene>
<evidence type="ECO:0000256" key="11">
    <source>
        <dbReference type="PROSITE-ProRule" id="PRU00059"/>
    </source>
</evidence>
<feature type="region of interest" description="Disordered" evidence="12">
    <location>
        <begin position="462"/>
        <end position="481"/>
    </location>
</feature>
<keyword evidence="9 13" id="KW-0472">Membrane</keyword>
<evidence type="ECO:0000256" key="3">
    <source>
        <dbReference type="ARBA" id="ARBA00004613"/>
    </source>
</evidence>